<keyword evidence="2" id="KW-1185">Reference proteome</keyword>
<proteinExistence type="predicted"/>
<reference evidence="1 2" key="1">
    <citation type="journal article" date="2022" name="bioRxiv">
        <title>The genome of the oomycete Peronosclerospora sorghi, a cosmopolitan pathogen of maize and sorghum, is inflated with dispersed pseudogenes.</title>
        <authorList>
            <person name="Fletcher K."/>
            <person name="Martin F."/>
            <person name="Isakeit T."/>
            <person name="Cavanaugh K."/>
            <person name="Magill C."/>
            <person name="Michelmore R."/>
        </authorList>
    </citation>
    <scope>NUCLEOTIDE SEQUENCE [LARGE SCALE GENOMIC DNA]</scope>
    <source>
        <strain evidence="1">P6</strain>
    </source>
</reference>
<dbReference type="EMBL" id="CM047587">
    <property type="protein sequence ID" value="KAI9907278.1"/>
    <property type="molecule type" value="Genomic_DNA"/>
</dbReference>
<dbReference type="Proteomes" id="UP001163321">
    <property type="component" value="Chromosome 8"/>
</dbReference>
<organism evidence="1 2">
    <name type="scientific">Peronosclerospora sorghi</name>
    <dbReference type="NCBI Taxonomy" id="230839"/>
    <lineage>
        <taxon>Eukaryota</taxon>
        <taxon>Sar</taxon>
        <taxon>Stramenopiles</taxon>
        <taxon>Oomycota</taxon>
        <taxon>Peronosporomycetes</taxon>
        <taxon>Peronosporales</taxon>
        <taxon>Peronosporaceae</taxon>
        <taxon>Peronosclerospora</taxon>
    </lineage>
</organism>
<comment type="caution">
    <text evidence="1">The sequence shown here is derived from an EMBL/GenBank/DDBJ whole genome shotgun (WGS) entry which is preliminary data.</text>
</comment>
<name>A0ACC0VNH6_9STRA</name>
<evidence type="ECO:0000313" key="1">
    <source>
        <dbReference type="EMBL" id="KAI9907278.1"/>
    </source>
</evidence>
<sequence length="883" mass="101547">MSPESATDTWSGILTQAVMKCGRESDRRLYMYGISSNRCPKCQVKLRNDKNTCISCQYTHETPRKCPRCSNKNDPVMWCADCDAYFCADCHKKPHVLMLGRTKPHHCFPIDGVSGKFFVEAAWSEAFTEMMQATYRLRLDENAGKVAPMISTRHQVLEFVEAEKSISTSMTTPNQPQRLSNSCAFAKPSSVEIGTCEVLSAPTSVSPLVAMDKSPPSCSRSSLEELSRKRQHLESDSTHGRPQKSICVSVSSQQAAASFSTQTRKTDGMILYDRVKEMHDKRVKAAQPNEPQAPSPKEMSDQFSSQREYLQQQQPCEVVQLEKLRLQQKQQQQQTERSKIVQKHQDIERFERLRAKYWQGEDRRQQEALQNQPKEQQTRALQKQQEVERWQAEQKRQDGHRQQEDQKHKEQRWQVIREKQCRQEEHKRKGEWMSQDEQRQQEEQRLQPEKRRQEVQRLVEKKQLEEQRVQEEHGRQEEQKLQVQRKEEEKPKQRLQHQLIEAHEQILKGDQARSFNHEGNGFVTQAQHALPQSGFASICPSSCCAPMPVATVGPTNMPASMSLSAQFTQLPSSVNVSPSTSRFDPSNPLLQNYLFQSIPGTSMANSFPSMESEKIYQGNAAVSVSRFENISHDQEGNCDLVVRDRNIQHQPQQLATILPDFMAPCRGQTGTGGFSPNKYGEDDELRAIWVGDYDKVNALVLQLDLEISKRAEEGHIFVHRSNNITIPEQLKQQINNLRAQRDAAIKKRFQSVVRVLIFSDSVRLFAQQNEHSNIWSDVPEVLKVSHNKCAKLAADIREFERQAQKFRERIDQAVSCGEPAQMQSVIQLGALIADLDRKIRTTNAERNKQFNFMFQFSESIRNLVRAEWALTGRGYHLQSNNKK</sequence>
<accession>A0ACC0VNH6</accession>
<protein>
    <submittedName>
        <fullName evidence="1">Uncharacterized protein</fullName>
    </submittedName>
</protein>
<evidence type="ECO:0000313" key="2">
    <source>
        <dbReference type="Proteomes" id="UP001163321"/>
    </source>
</evidence>
<gene>
    <name evidence="1" type="ORF">PsorP6_003588</name>
</gene>